<dbReference type="EMBL" id="PDES01000019">
    <property type="protein sequence ID" value="RRQ79145.1"/>
    <property type="molecule type" value="Genomic_DNA"/>
</dbReference>
<dbReference type="RefSeq" id="WP_125211438.1">
    <property type="nucleotide sequence ID" value="NZ_PDER01000020.1"/>
</dbReference>
<dbReference type="Proteomes" id="UP000276379">
    <property type="component" value="Unassembled WGS sequence"/>
</dbReference>
<dbReference type="Gene3D" id="3.40.50.450">
    <property type="match status" value="1"/>
</dbReference>
<evidence type="ECO:0000313" key="2">
    <source>
        <dbReference type="Proteomes" id="UP000276379"/>
    </source>
</evidence>
<comment type="caution">
    <text evidence="1">The sequence shown here is derived from an EMBL/GenBank/DDBJ whole genome shotgun (WGS) entry which is preliminary data.</text>
</comment>
<sequence length="185" mass="20178">MSHPESLPLSADEPLHPDGSRPLVFVGGPFKGLLDPETGLLPDRHRSNYRALIDHFTALGFEVDNAHRRESWGAEVMAPDVCTRLDYLALRKAVLFVAYPGDPPSPGTMVEIGWMSAMAKPMILLIERGQEVPPLVAGVHTIAPVRYLGVEDGRFDPDELDRVTTELLGPVIPAGGRAELVTPRT</sequence>
<accession>A0A3R8S753</accession>
<keyword evidence="2" id="KW-1185">Reference proteome</keyword>
<evidence type="ECO:0000313" key="1">
    <source>
        <dbReference type="EMBL" id="RRQ79145.1"/>
    </source>
</evidence>
<name>A0A3R8S753_9ACTN</name>
<reference evidence="1 2" key="1">
    <citation type="submission" date="2017-10" db="EMBL/GenBank/DDBJ databases">
        <title>Draft genome of actinobacteria isolated from guarana (Paullinia cupana (Mart.) Ducke.</title>
        <authorList>
            <person name="Siqueira K.A."/>
            <person name="Liotti R.G."/>
            <person name="Mendes T.A."/>
            <person name="Soares M.A."/>
        </authorList>
    </citation>
    <scope>NUCLEOTIDE SEQUENCE [LARGE SCALE GENOMIC DNA]</scope>
    <source>
        <strain evidence="1 2">199</strain>
    </source>
</reference>
<protein>
    <recommendedName>
        <fullName evidence="3">Nucleoside 2-deoxyribosyltransferase</fullName>
    </recommendedName>
</protein>
<dbReference type="SUPFAM" id="SSF52309">
    <property type="entry name" value="N-(deoxy)ribosyltransferase-like"/>
    <property type="match status" value="1"/>
</dbReference>
<proteinExistence type="predicted"/>
<evidence type="ECO:0008006" key="3">
    <source>
        <dbReference type="Google" id="ProtNLM"/>
    </source>
</evidence>
<organism evidence="1 2">
    <name type="scientific">Streptomyces griseofuscus</name>
    <dbReference type="NCBI Taxonomy" id="146922"/>
    <lineage>
        <taxon>Bacteria</taxon>
        <taxon>Bacillati</taxon>
        <taxon>Actinomycetota</taxon>
        <taxon>Actinomycetes</taxon>
        <taxon>Kitasatosporales</taxon>
        <taxon>Streptomycetaceae</taxon>
        <taxon>Streptomyces</taxon>
    </lineage>
</organism>
<dbReference type="AlphaFoldDB" id="A0A3R8S753"/>
<gene>
    <name evidence="1" type="ORF">CQW44_34795</name>
</gene>